<dbReference type="GO" id="GO:0018491">
    <property type="term" value="F:2-oxobutyrate synthase activity"/>
    <property type="evidence" value="ECO:0007669"/>
    <property type="project" value="UniProtKB-ARBA"/>
</dbReference>
<dbReference type="InterPro" id="IPR029061">
    <property type="entry name" value="THDP-binding"/>
</dbReference>
<dbReference type="STRING" id="1056495.Calag_0107"/>
<dbReference type="PANTHER" id="PTHR43825">
    <property type="entry name" value="PYRUVATE DEHYDROGENASE E1 COMPONENT"/>
    <property type="match status" value="1"/>
</dbReference>
<evidence type="ECO:0000256" key="1">
    <source>
        <dbReference type="ARBA" id="ARBA00001964"/>
    </source>
</evidence>
<dbReference type="InterPro" id="IPR009014">
    <property type="entry name" value="Transketo_C/PFOR_II"/>
</dbReference>
<reference evidence="9" key="1">
    <citation type="submission" date="2012-03" db="EMBL/GenBank/DDBJ databases">
        <title>Complete genome of Caldisphaera lagunensis DSM 15908.</title>
        <authorList>
            <person name="Lucas S."/>
            <person name="Copeland A."/>
            <person name="Lapidus A."/>
            <person name="Glavina del Rio T."/>
            <person name="Dalin E."/>
            <person name="Tice H."/>
            <person name="Bruce D."/>
            <person name="Goodwin L."/>
            <person name="Pitluck S."/>
            <person name="Peters L."/>
            <person name="Mikhailova N."/>
            <person name="Teshima H."/>
            <person name="Kyrpides N."/>
            <person name="Mavromatis K."/>
            <person name="Ivanova N."/>
            <person name="Brettin T."/>
            <person name="Detter J.C."/>
            <person name="Han C."/>
            <person name="Larimer F."/>
            <person name="Land M."/>
            <person name="Hauser L."/>
            <person name="Markowitz V."/>
            <person name="Cheng J.-F."/>
            <person name="Hugenholtz P."/>
            <person name="Woyke T."/>
            <person name="Wu D."/>
            <person name="Spring S."/>
            <person name="Schroeder M."/>
            <person name="Brambilla E."/>
            <person name="Klenk H.-P."/>
            <person name="Eisen J.A."/>
        </authorList>
    </citation>
    <scope>NUCLEOTIDE SEQUENCE [LARGE SCALE GENOMIC DNA]</scope>
    <source>
        <strain evidence="9">DSM 15908 / JCM 11604 / IC-154</strain>
    </source>
</reference>
<evidence type="ECO:0000256" key="5">
    <source>
        <dbReference type="ARBA" id="ARBA00023052"/>
    </source>
</evidence>
<comment type="subunit">
    <text evidence="3">Heterodimer composed of an alpha and a beta subunit.</text>
</comment>
<dbReference type="PANTHER" id="PTHR43825:SF1">
    <property type="entry name" value="TRANSKETOLASE-LIKE PYRIMIDINE-BINDING DOMAIN-CONTAINING PROTEIN"/>
    <property type="match status" value="1"/>
</dbReference>
<dbReference type="Pfam" id="PF02780">
    <property type="entry name" value="Transketolase_C"/>
    <property type="match status" value="1"/>
</dbReference>
<dbReference type="EMBL" id="CP003378">
    <property type="protein sequence ID" value="AFZ69895.1"/>
    <property type="molecule type" value="Genomic_DNA"/>
</dbReference>
<dbReference type="EC" id="1.2.7.11" evidence="4"/>
<evidence type="ECO:0000313" key="9">
    <source>
        <dbReference type="Proteomes" id="UP000010469"/>
    </source>
</evidence>
<dbReference type="AlphaFoldDB" id="L0AA17"/>
<evidence type="ECO:0000256" key="6">
    <source>
        <dbReference type="ARBA" id="ARBA00048893"/>
    </source>
</evidence>
<accession>L0AA17</accession>
<feature type="domain" description="Transketolase-like pyrimidine-binding" evidence="7">
    <location>
        <begin position="8"/>
        <end position="172"/>
    </location>
</feature>
<evidence type="ECO:0000256" key="3">
    <source>
        <dbReference type="ARBA" id="ARBA00011631"/>
    </source>
</evidence>
<dbReference type="CDD" id="cd07033">
    <property type="entry name" value="TPP_PYR_DXS_TK_like"/>
    <property type="match status" value="1"/>
</dbReference>
<dbReference type="Proteomes" id="UP000010469">
    <property type="component" value="Chromosome"/>
</dbReference>
<dbReference type="SMART" id="SM00861">
    <property type="entry name" value="Transket_pyr"/>
    <property type="match status" value="1"/>
</dbReference>
<comment type="catalytic activity">
    <reaction evidence="6">
        <text>a 2-oxocarboxylate + 2 oxidized [2Fe-2S]-[ferredoxin] + CoA = an acyl-CoA + 2 reduced [2Fe-2S]-[ferredoxin] + CO2 + H(+)</text>
        <dbReference type="Rhea" id="RHEA:42316"/>
        <dbReference type="Rhea" id="RHEA-COMP:10000"/>
        <dbReference type="Rhea" id="RHEA-COMP:10001"/>
        <dbReference type="ChEBI" id="CHEBI:15378"/>
        <dbReference type="ChEBI" id="CHEBI:16526"/>
        <dbReference type="ChEBI" id="CHEBI:33737"/>
        <dbReference type="ChEBI" id="CHEBI:33738"/>
        <dbReference type="ChEBI" id="CHEBI:35179"/>
        <dbReference type="ChEBI" id="CHEBI:57287"/>
        <dbReference type="ChEBI" id="CHEBI:58342"/>
        <dbReference type="EC" id="1.2.7.11"/>
    </reaction>
</comment>
<keyword evidence="9" id="KW-1185">Reference proteome</keyword>
<dbReference type="eggNOG" id="arCOG01051">
    <property type="taxonomic scope" value="Archaea"/>
</dbReference>
<name>L0AA17_CALLD</name>
<evidence type="ECO:0000256" key="4">
    <source>
        <dbReference type="ARBA" id="ARBA00012691"/>
    </source>
</evidence>
<evidence type="ECO:0000313" key="8">
    <source>
        <dbReference type="EMBL" id="AFZ69895.1"/>
    </source>
</evidence>
<dbReference type="InterPro" id="IPR005475">
    <property type="entry name" value="Transketolase-like_Pyr-bd"/>
</dbReference>
<dbReference type="GO" id="GO:0019164">
    <property type="term" value="F:pyruvate synthase activity"/>
    <property type="evidence" value="ECO:0007669"/>
    <property type="project" value="UniProtKB-ARBA"/>
</dbReference>
<comment type="similarity">
    <text evidence="2">Belongs to the transketolase family.</text>
</comment>
<evidence type="ECO:0000259" key="7">
    <source>
        <dbReference type="SMART" id="SM00861"/>
    </source>
</evidence>
<sequence>MVKMNLNYSYRESLGKALVKIGEKKKEVVVVDSDVSKSTYTKYFAEKFPNRFVSVGISEQDLIGFSAGLALGGKIPIAVAFSMFLMRAWEQIRNTIARDKLNVKIIGTHSGLSDFLDGSSHQALEDISLIRILPNFTVVAPSDIVSTEKLVYEMVDHIGPVYMRIGRDNSPKIYDDQEEFKIGKSKTLIEGDDILIISYGPMVEISREVVNLLRKKGFSSSLIDLYSIKPFDEQNVIKLAYKSNLIAIIEEHNVNGGVGDMISSFLSSRLPRKVVKIGIEDSFGTSARNYLELIEFFKLTPKNIEERLKVIYDEL</sequence>
<dbReference type="SUPFAM" id="SSF52518">
    <property type="entry name" value="Thiamin diphosphate-binding fold (THDP-binding)"/>
    <property type="match status" value="1"/>
</dbReference>
<keyword evidence="5" id="KW-0786">Thiamine pyrophosphate</keyword>
<comment type="cofactor">
    <cofactor evidence="1">
        <name>thiamine diphosphate</name>
        <dbReference type="ChEBI" id="CHEBI:58937"/>
    </cofactor>
</comment>
<dbReference type="InterPro" id="IPR051157">
    <property type="entry name" value="PDH/Transketolase"/>
</dbReference>
<dbReference type="SUPFAM" id="SSF52922">
    <property type="entry name" value="TK C-terminal domain-like"/>
    <property type="match status" value="1"/>
</dbReference>
<dbReference type="Gene3D" id="3.40.50.920">
    <property type="match status" value="1"/>
</dbReference>
<dbReference type="InParanoid" id="L0AA17"/>
<dbReference type="FunCoup" id="L0AA17">
    <property type="interactions" value="106"/>
</dbReference>
<protein>
    <recommendedName>
        <fullName evidence="4">2-oxoacid oxidoreductase (ferredoxin)</fullName>
        <ecNumber evidence="4">1.2.7.11</ecNumber>
    </recommendedName>
</protein>
<proteinExistence type="inferred from homology"/>
<dbReference type="Gene3D" id="3.40.50.970">
    <property type="match status" value="1"/>
</dbReference>
<dbReference type="InterPro" id="IPR033248">
    <property type="entry name" value="Transketolase_C"/>
</dbReference>
<evidence type="ECO:0000256" key="2">
    <source>
        <dbReference type="ARBA" id="ARBA00007131"/>
    </source>
</evidence>
<dbReference type="FunFam" id="3.40.50.970:FF:000129">
    <property type="entry name" value="Transketolase"/>
    <property type="match status" value="1"/>
</dbReference>
<dbReference type="KEGG" id="clg:Calag_0107"/>
<gene>
    <name evidence="8" type="ordered locus">Calag_0107</name>
</gene>
<dbReference type="Pfam" id="PF02779">
    <property type="entry name" value="Transket_pyr"/>
    <property type="match status" value="1"/>
</dbReference>
<dbReference type="HOGENOM" id="CLU_009227_1_1_2"/>
<organism evidence="8 9">
    <name type="scientific">Caldisphaera lagunensis (strain DSM 15908 / JCM 11604 / ANMR 0165 / IC-154)</name>
    <dbReference type="NCBI Taxonomy" id="1056495"/>
    <lineage>
        <taxon>Archaea</taxon>
        <taxon>Thermoproteota</taxon>
        <taxon>Thermoprotei</taxon>
        <taxon>Acidilobales</taxon>
        <taxon>Caldisphaeraceae</taxon>
        <taxon>Caldisphaera</taxon>
    </lineage>
</organism>